<name>A0AAV7TCL3_PLEWA</name>
<keyword evidence="3" id="KW-1185">Reference proteome</keyword>
<sequence length="68" mass="7147">MRHSDTPVQASAPSRALPAAARHRLVGQRTEAPTRRGNPAQQGGHCTAVAGPACCAQCWIIRDSSAEL</sequence>
<protein>
    <submittedName>
        <fullName evidence="2">Uncharacterized protein</fullName>
    </submittedName>
</protein>
<dbReference type="Proteomes" id="UP001066276">
    <property type="component" value="Chromosome 4_1"/>
</dbReference>
<dbReference type="AlphaFoldDB" id="A0AAV7TCL3"/>
<feature type="compositionally biased region" description="Low complexity" evidence="1">
    <location>
        <begin position="10"/>
        <end position="20"/>
    </location>
</feature>
<organism evidence="2 3">
    <name type="scientific">Pleurodeles waltl</name>
    <name type="common">Iberian ribbed newt</name>
    <dbReference type="NCBI Taxonomy" id="8319"/>
    <lineage>
        <taxon>Eukaryota</taxon>
        <taxon>Metazoa</taxon>
        <taxon>Chordata</taxon>
        <taxon>Craniata</taxon>
        <taxon>Vertebrata</taxon>
        <taxon>Euteleostomi</taxon>
        <taxon>Amphibia</taxon>
        <taxon>Batrachia</taxon>
        <taxon>Caudata</taxon>
        <taxon>Salamandroidea</taxon>
        <taxon>Salamandridae</taxon>
        <taxon>Pleurodelinae</taxon>
        <taxon>Pleurodeles</taxon>
    </lineage>
</organism>
<comment type="caution">
    <text evidence="2">The sequence shown here is derived from an EMBL/GenBank/DDBJ whole genome shotgun (WGS) entry which is preliminary data.</text>
</comment>
<accession>A0AAV7TCL3</accession>
<evidence type="ECO:0000256" key="1">
    <source>
        <dbReference type="SAM" id="MobiDB-lite"/>
    </source>
</evidence>
<evidence type="ECO:0000313" key="3">
    <source>
        <dbReference type="Proteomes" id="UP001066276"/>
    </source>
</evidence>
<proteinExistence type="predicted"/>
<gene>
    <name evidence="2" type="ORF">NDU88_005959</name>
</gene>
<evidence type="ECO:0000313" key="2">
    <source>
        <dbReference type="EMBL" id="KAJ1174136.1"/>
    </source>
</evidence>
<feature type="region of interest" description="Disordered" evidence="1">
    <location>
        <begin position="1"/>
        <end position="44"/>
    </location>
</feature>
<reference evidence="2" key="1">
    <citation type="journal article" date="2022" name="bioRxiv">
        <title>Sequencing and chromosome-scale assembly of the giantPleurodeles waltlgenome.</title>
        <authorList>
            <person name="Brown T."/>
            <person name="Elewa A."/>
            <person name="Iarovenko S."/>
            <person name="Subramanian E."/>
            <person name="Araus A.J."/>
            <person name="Petzold A."/>
            <person name="Susuki M."/>
            <person name="Suzuki K.-i.T."/>
            <person name="Hayashi T."/>
            <person name="Toyoda A."/>
            <person name="Oliveira C."/>
            <person name="Osipova E."/>
            <person name="Leigh N.D."/>
            <person name="Simon A."/>
            <person name="Yun M.H."/>
        </authorList>
    </citation>
    <scope>NUCLEOTIDE SEQUENCE</scope>
    <source>
        <strain evidence="2">20211129_DDA</strain>
        <tissue evidence="2">Liver</tissue>
    </source>
</reference>
<dbReference type="EMBL" id="JANPWB010000007">
    <property type="protein sequence ID" value="KAJ1174136.1"/>
    <property type="molecule type" value="Genomic_DNA"/>
</dbReference>